<gene>
    <name evidence="2" type="ORF">GGQ54_000406</name>
</gene>
<proteinExistence type="inferred from homology"/>
<protein>
    <submittedName>
        <fullName evidence="2">Putative amidophosphoribosyltransferase</fullName>
    </submittedName>
</protein>
<dbReference type="EMBL" id="JACBZS010000001">
    <property type="protein sequence ID" value="NYI69846.1"/>
    <property type="molecule type" value="Genomic_DNA"/>
</dbReference>
<dbReference type="InterPro" id="IPR029057">
    <property type="entry name" value="PRTase-like"/>
</dbReference>
<keyword evidence="2" id="KW-0328">Glycosyltransferase</keyword>
<dbReference type="InterPro" id="IPR000836">
    <property type="entry name" value="PRTase_dom"/>
</dbReference>
<keyword evidence="3" id="KW-1185">Reference proteome</keyword>
<dbReference type="Proteomes" id="UP000527616">
    <property type="component" value="Unassembled WGS sequence"/>
</dbReference>
<dbReference type="AlphaFoldDB" id="A0A7Z0IJV5"/>
<dbReference type="Gene3D" id="3.40.50.2020">
    <property type="match status" value="1"/>
</dbReference>
<reference evidence="2 3" key="1">
    <citation type="submission" date="2020-07" db="EMBL/GenBank/DDBJ databases">
        <title>Sequencing the genomes of 1000 actinobacteria strains.</title>
        <authorList>
            <person name="Klenk H.-P."/>
        </authorList>
    </citation>
    <scope>NUCLEOTIDE SEQUENCE [LARGE SCALE GENOMIC DNA]</scope>
    <source>
        <strain evidence="2 3">DSM 103164</strain>
    </source>
</reference>
<dbReference type="InterPro" id="IPR051910">
    <property type="entry name" value="ComF/GntX_DNA_util-trans"/>
</dbReference>
<dbReference type="GO" id="GO:0016757">
    <property type="term" value="F:glycosyltransferase activity"/>
    <property type="evidence" value="ECO:0007669"/>
    <property type="project" value="UniProtKB-KW"/>
</dbReference>
<comment type="caution">
    <text evidence="2">The sequence shown here is derived from an EMBL/GenBank/DDBJ whole genome shotgun (WGS) entry which is preliminary data.</text>
</comment>
<organism evidence="2 3">
    <name type="scientific">Naumannella cuiyingiana</name>
    <dbReference type="NCBI Taxonomy" id="1347891"/>
    <lineage>
        <taxon>Bacteria</taxon>
        <taxon>Bacillati</taxon>
        <taxon>Actinomycetota</taxon>
        <taxon>Actinomycetes</taxon>
        <taxon>Propionibacteriales</taxon>
        <taxon>Propionibacteriaceae</taxon>
        <taxon>Naumannella</taxon>
    </lineage>
</organism>
<evidence type="ECO:0000256" key="1">
    <source>
        <dbReference type="ARBA" id="ARBA00008007"/>
    </source>
</evidence>
<name>A0A7Z0IJV5_9ACTN</name>
<sequence length="249" mass="25003">MHLATARRAAAGLVVAAADVLVGAACAGCRRPGIGLCPDCRRELAGPPVPAAPRPAPTGFPRCYVAGSYAGVTRAALTAYKERGALTLAGPLAGRLAAAVAALLCEAGAAHCLLVPVPSSPAAIRRRGLDTVATLAGRAAADLRRCGVAARARPALRQTRRVADQAGLGTAARAANLAGAFRAGARPREPRPVIVVDDIVTTGASLTEAARCLAAAGWPVLGAACVAATRRRSAARGPDRPGEPVRSLA</sequence>
<dbReference type="PANTHER" id="PTHR47505:SF1">
    <property type="entry name" value="DNA UTILIZATION PROTEIN YHGH"/>
    <property type="match status" value="1"/>
</dbReference>
<dbReference type="CDD" id="cd06223">
    <property type="entry name" value="PRTases_typeI"/>
    <property type="match status" value="1"/>
</dbReference>
<dbReference type="RefSeq" id="WP_179443870.1">
    <property type="nucleotide sequence ID" value="NZ_JACBZS010000001.1"/>
</dbReference>
<keyword evidence="2" id="KW-0808">Transferase</keyword>
<dbReference type="PANTHER" id="PTHR47505">
    <property type="entry name" value="DNA UTILIZATION PROTEIN YHGH"/>
    <property type="match status" value="1"/>
</dbReference>
<evidence type="ECO:0000313" key="3">
    <source>
        <dbReference type="Proteomes" id="UP000527616"/>
    </source>
</evidence>
<accession>A0A7Z0IJV5</accession>
<comment type="similarity">
    <text evidence="1">Belongs to the ComF/GntX family.</text>
</comment>
<evidence type="ECO:0000313" key="2">
    <source>
        <dbReference type="EMBL" id="NYI69846.1"/>
    </source>
</evidence>
<dbReference type="SUPFAM" id="SSF53271">
    <property type="entry name" value="PRTase-like"/>
    <property type="match status" value="1"/>
</dbReference>